<feature type="transmembrane region" description="Helical" evidence="10">
    <location>
        <begin position="316"/>
        <end position="344"/>
    </location>
</feature>
<dbReference type="InterPro" id="IPR023214">
    <property type="entry name" value="HAD_sf"/>
</dbReference>
<protein>
    <submittedName>
        <fullName evidence="12">Cu(2+)-transporting P-type ATPase CCC2</fullName>
    </submittedName>
</protein>
<dbReference type="GeneID" id="30035877"/>
<evidence type="ECO:0000313" key="12">
    <source>
        <dbReference type="EMBL" id="ANB11018.1"/>
    </source>
</evidence>
<dbReference type="InterPro" id="IPR027256">
    <property type="entry name" value="P-typ_ATPase_IB"/>
</dbReference>
<feature type="transmembrane region" description="Helical" evidence="10">
    <location>
        <begin position="662"/>
        <end position="684"/>
    </location>
</feature>
<evidence type="ECO:0000256" key="6">
    <source>
        <dbReference type="ARBA" id="ARBA00022840"/>
    </source>
</evidence>
<dbReference type="PRINTS" id="PR00119">
    <property type="entry name" value="CATATPASE"/>
</dbReference>
<dbReference type="InterPro" id="IPR023299">
    <property type="entry name" value="ATPase_P-typ_cyto_dom_N"/>
</dbReference>
<dbReference type="InterPro" id="IPR059000">
    <property type="entry name" value="ATPase_P-type_domA"/>
</dbReference>
<dbReference type="Gene3D" id="2.70.150.10">
    <property type="entry name" value="Calcium-transporting ATPase, cytoplasmic transduction domain A"/>
    <property type="match status" value="1"/>
</dbReference>
<keyword evidence="7" id="KW-1278">Translocase</keyword>
<dbReference type="SFLD" id="SFLDG00002">
    <property type="entry name" value="C1.7:_P-type_atpase_like"/>
    <property type="match status" value="1"/>
</dbReference>
<proteinExistence type="inferred from homology"/>
<organism evidence="12 13">
    <name type="scientific">Sugiyamaella lignohabitans</name>
    <dbReference type="NCBI Taxonomy" id="796027"/>
    <lineage>
        <taxon>Eukaryota</taxon>
        <taxon>Fungi</taxon>
        <taxon>Dikarya</taxon>
        <taxon>Ascomycota</taxon>
        <taxon>Saccharomycotina</taxon>
        <taxon>Dipodascomycetes</taxon>
        <taxon>Dipodascales</taxon>
        <taxon>Trichomonascaceae</taxon>
        <taxon>Sugiyamaella</taxon>
    </lineage>
</organism>
<dbReference type="SUPFAM" id="SSF81665">
    <property type="entry name" value="Calcium ATPase, transmembrane domain M"/>
    <property type="match status" value="1"/>
</dbReference>
<dbReference type="PANTHER" id="PTHR43520:SF32">
    <property type="entry name" value="COPPER RESISTANCE P-TYPE ATPASE (EUROFUNG)"/>
    <property type="match status" value="1"/>
</dbReference>
<keyword evidence="13" id="KW-1185">Reference proteome</keyword>
<accession>A0A161HIL6</accession>
<dbReference type="RefSeq" id="XP_018733495.1">
    <property type="nucleotide sequence ID" value="XM_018880845.1"/>
</dbReference>
<evidence type="ECO:0000256" key="9">
    <source>
        <dbReference type="ARBA" id="ARBA00023136"/>
    </source>
</evidence>
<evidence type="ECO:0000256" key="2">
    <source>
        <dbReference type="ARBA" id="ARBA00006024"/>
    </source>
</evidence>
<dbReference type="GO" id="GO:0016020">
    <property type="term" value="C:membrane"/>
    <property type="evidence" value="ECO:0007669"/>
    <property type="project" value="UniProtKB-SubCell"/>
</dbReference>
<dbReference type="NCBIfam" id="TIGR01494">
    <property type="entry name" value="ATPase_P-type"/>
    <property type="match status" value="2"/>
</dbReference>
<evidence type="ECO:0000256" key="4">
    <source>
        <dbReference type="ARBA" id="ARBA00022723"/>
    </source>
</evidence>
<keyword evidence="3 10" id="KW-0812">Transmembrane</keyword>
<dbReference type="InterPro" id="IPR023298">
    <property type="entry name" value="ATPase_P-typ_TM_dom_sf"/>
</dbReference>
<keyword evidence="8 10" id="KW-1133">Transmembrane helix</keyword>
<evidence type="ECO:0000313" key="13">
    <source>
        <dbReference type="Proteomes" id="UP000189580"/>
    </source>
</evidence>
<feature type="domain" description="P-type ATPase A" evidence="11">
    <location>
        <begin position="169"/>
        <end position="257"/>
    </location>
</feature>
<dbReference type="Gene3D" id="3.40.1110.10">
    <property type="entry name" value="Calcium-transporting ATPase, cytoplasmic domain N"/>
    <property type="match status" value="1"/>
</dbReference>
<evidence type="ECO:0000256" key="3">
    <source>
        <dbReference type="ARBA" id="ARBA00022692"/>
    </source>
</evidence>
<dbReference type="NCBIfam" id="TIGR01525">
    <property type="entry name" value="ATPase-IB_hvy"/>
    <property type="match status" value="1"/>
</dbReference>
<dbReference type="InterPro" id="IPR018303">
    <property type="entry name" value="ATPase_P-typ_P_site"/>
</dbReference>
<name>A0A161HIL6_9ASCO</name>
<evidence type="ECO:0000256" key="10">
    <source>
        <dbReference type="RuleBase" id="RU362081"/>
    </source>
</evidence>
<dbReference type="SFLD" id="SFLDF00027">
    <property type="entry name" value="p-type_atpase"/>
    <property type="match status" value="1"/>
</dbReference>
<dbReference type="InterPro" id="IPR044492">
    <property type="entry name" value="P_typ_ATPase_HD_dom"/>
</dbReference>
<evidence type="ECO:0000259" key="11">
    <source>
        <dbReference type="Pfam" id="PF00122"/>
    </source>
</evidence>
<feature type="transmembrane region" description="Helical" evidence="10">
    <location>
        <begin position="67"/>
        <end position="97"/>
    </location>
</feature>
<keyword evidence="9 10" id="KW-0472">Membrane</keyword>
<sequence>MDLVPKGSKLRTYFEQPIWAGGVSRSTWALLFLSTPVYFFAADLFHTKALKEIWSLWRGGASWKRRLFRFGSMNLLMSLGITIAYFASIALLILSATSQPKEVMGYTSTYFDSVVFLAFFLLMGRCIDAYSKAQTASAVSMLGNLRPDTVNVIEPEQGQTVLSDYLHNESKAVSIDMVEVGDYVKVLPGERCSVDGIIVDGQSTFDESTLTGESRPVKHGVGEEIFAGTINTGTGAVVARIKAIEEGSLLNSIVSIVREGQLHRAPIERVAEKITGIFVPVVTLIAVLTWVIWLALGLSGSLPQRYLDIDVGGWTVWSLQFAISVFVVACPCGIGLAAPTALFVGSGLAAKYGILARGGGEAFQEGSNIDIICFDKTGTLTEGGEPKITDHHFTGTISLELLQIANTMEGASTHPLGIAVRNFVQITLEEAKNDTVALYSPAVKKIEEIPGMGLEAEIDGPEIAKVLLGNERLLEKYNSKVDDETNDLMNKWKAQGKSVILVATSKDRNNFEIRLVMGAADAVRPESKEVIEALTSRGIECWMISGDNEITAKAVAAQVSIRPENVIAGVLPAEKSDKVTWLQKSGNSKRTPGGARAIVAMVGDGVNDAPSLSIADVGIAIGSGSDLALTSAKFVLLKSDLYSLLNLLDISRVVFRRVKFNFAWALIYNLIGIPVAAGVIYPYHNSRLSPAWASLAMALSSVSVVTSSLLLKLYRPKGQ</sequence>
<dbReference type="PANTHER" id="PTHR43520">
    <property type="entry name" value="ATP7, ISOFORM B"/>
    <property type="match status" value="1"/>
</dbReference>
<dbReference type="SFLD" id="SFLDS00003">
    <property type="entry name" value="Haloacid_Dehalogenase"/>
    <property type="match status" value="1"/>
</dbReference>
<keyword evidence="6 10" id="KW-0067">ATP-binding</keyword>
<dbReference type="CDD" id="cd02094">
    <property type="entry name" value="P-type_ATPase_Cu-like"/>
    <property type="match status" value="1"/>
</dbReference>
<dbReference type="OrthoDB" id="432719at2759"/>
<dbReference type="InterPro" id="IPR001757">
    <property type="entry name" value="P_typ_ATPase"/>
</dbReference>
<dbReference type="GO" id="GO:0016887">
    <property type="term" value="F:ATP hydrolysis activity"/>
    <property type="evidence" value="ECO:0007669"/>
    <property type="project" value="InterPro"/>
</dbReference>
<dbReference type="Proteomes" id="UP000189580">
    <property type="component" value="Chromosome c"/>
</dbReference>
<feature type="transmembrane region" description="Helical" evidence="10">
    <location>
        <begin position="690"/>
        <end position="711"/>
    </location>
</feature>
<dbReference type="InterPro" id="IPR036412">
    <property type="entry name" value="HAD-like_sf"/>
</dbReference>
<keyword evidence="5 10" id="KW-0547">Nucleotide-binding</keyword>
<evidence type="ECO:0000256" key="7">
    <source>
        <dbReference type="ARBA" id="ARBA00022967"/>
    </source>
</evidence>
<dbReference type="GO" id="GO:0005524">
    <property type="term" value="F:ATP binding"/>
    <property type="evidence" value="ECO:0007669"/>
    <property type="project" value="UniProtKB-UniRule"/>
</dbReference>
<dbReference type="GO" id="GO:0005507">
    <property type="term" value="F:copper ion binding"/>
    <property type="evidence" value="ECO:0007669"/>
    <property type="project" value="TreeGrafter"/>
</dbReference>
<feature type="transmembrane region" description="Helical" evidence="10">
    <location>
        <begin position="103"/>
        <end position="122"/>
    </location>
</feature>
<dbReference type="SUPFAM" id="SSF56784">
    <property type="entry name" value="HAD-like"/>
    <property type="match status" value="1"/>
</dbReference>
<reference evidence="12 13" key="1">
    <citation type="submission" date="2016-02" db="EMBL/GenBank/DDBJ databases">
        <title>Complete genome sequence and transcriptome regulation of the pentose utilising yeast Sugiyamaella lignohabitans.</title>
        <authorList>
            <person name="Bellasio M."/>
            <person name="Peymann A."/>
            <person name="Valli M."/>
            <person name="Sipitzky M."/>
            <person name="Graf A."/>
            <person name="Sauer M."/>
            <person name="Marx H."/>
            <person name="Mattanovich D."/>
        </authorList>
    </citation>
    <scope>NUCLEOTIDE SEQUENCE [LARGE SCALE GENOMIC DNA]</scope>
    <source>
        <strain evidence="12 13">CBS 10342</strain>
    </source>
</reference>
<dbReference type="EMBL" id="CP014500">
    <property type="protein sequence ID" value="ANB11018.1"/>
    <property type="molecule type" value="Genomic_DNA"/>
</dbReference>
<dbReference type="GO" id="GO:0055070">
    <property type="term" value="P:copper ion homeostasis"/>
    <property type="evidence" value="ECO:0007669"/>
    <property type="project" value="TreeGrafter"/>
</dbReference>
<dbReference type="PROSITE" id="PS00154">
    <property type="entry name" value="ATPASE_E1_E2"/>
    <property type="match status" value="1"/>
</dbReference>
<feature type="transmembrane region" description="Helical" evidence="10">
    <location>
        <begin position="274"/>
        <end position="296"/>
    </location>
</feature>
<feature type="transmembrane region" description="Helical" evidence="10">
    <location>
        <begin position="27"/>
        <end position="46"/>
    </location>
</feature>
<gene>
    <name evidence="12" type="primary">CCC2</name>
    <name evidence="12" type="ORF">AWJ20_3814</name>
</gene>
<dbReference type="KEGG" id="slb:AWJ20_3814"/>
<dbReference type="Pfam" id="PF00122">
    <property type="entry name" value="E1-E2_ATPase"/>
    <property type="match status" value="1"/>
</dbReference>
<evidence type="ECO:0000256" key="1">
    <source>
        <dbReference type="ARBA" id="ARBA00004141"/>
    </source>
</evidence>
<dbReference type="SUPFAM" id="SSF81653">
    <property type="entry name" value="Calcium ATPase, transduction domain A"/>
    <property type="match status" value="1"/>
</dbReference>
<dbReference type="InterPro" id="IPR008250">
    <property type="entry name" value="ATPase_P-typ_transduc_dom_A_sf"/>
</dbReference>
<comment type="subcellular location">
    <subcellularLocation>
        <location evidence="1">Membrane</location>
        <topology evidence="1">Multi-pass membrane protein</topology>
    </subcellularLocation>
</comment>
<evidence type="ECO:0000256" key="8">
    <source>
        <dbReference type="ARBA" id="ARBA00022989"/>
    </source>
</evidence>
<evidence type="ECO:0000256" key="5">
    <source>
        <dbReference type="ARBA" id="ARBA00022741"/>
    </source>
</evidence>
<dbReference type="GO" id="GO:0043682">
    <property type="term" value="F:P-type divalent copper transporter activity"/>
    <property type="evidence" value="ECO:0007669"/>
    <property type="project" value="TreeGrafter"/>
</dbReference>
<dbReference type="Gene3D" id="3.40.50.1000">
    <property type="entry name" value="HAD superfamily/HAD-like"/>
    <property type="match status" value="1"/>
</dbReference>
<dbReference type="Pfam" id="PF00702">
    <property type="entry name" value="Hydrolase"/>
    <property type="match status" value="1"/>
</dbReference>
<keyword evidence="4 10" id="KW-0479">Metal-binding</keyword>
<dbReference type="AlphaFoldDB" id="A0A161HIL6"/>
<comment type="similarity">
    <text evidence="2 10">Belongs to the cation transport ATPase (P-type) (TC 3.A.3) family. Type IB subfamily.</text>
</comment>